<accession>A0AAV5FCJ4</accession>
<evidence type="ECO:0000256" key="1">
    <source>
        <dbReference type="SAM" id="MobiDB-lite"/>
    </source>
</evidence>
<name>A0AAV5FCJ4_ELECO</name>
<feature type="compositionally biased region" description="Basic and acidic residues" evidence="1">
    <location>
        <begin position="20"/>
        <end position="29"/>
    </location>
</feature>
<keyword evidence="3" id="KW-1185">Reference proteome</keyword>
<evidence type="ECO:0000313" key="2">
    <source>
        <dbReference type="EMBL" id="GJN32378.1"/>
    </source>
</evidence>
<protein>
    <submittedName>
        <fullName evidence="2">Uncharacterized protein</fullName>
    </submittedName>
</protein>
<dbReference type="Proteomes" id="UP001054889">
    <property type="component" value="Unassembled WGS sequence"/>
</dbReference>
<gene>
    <name evidence="2" type="primary">gb20884</name>
    <name evidence="2" type="ORF">PR202_gb20884</name>
</gene>
<dbReference type="EMBL" id="BQKI01000084">
    <property type="protein sequence ID" value="GJN32378.1"/>
    <property type="molecule type" value="Genomic_DNA"/>
</dbReference>
<organism evidence="2 3">
    <name type="scientific">Eleusine coracana subsp. coracana</name>
    <dbReference type="NCBI Taxonomy" id="191504"/>
    <lineage>
        <taxon>Eukaryota</taxon>
        <taxon>Viridiplantae</taxon>
        <taxon>Streptophyta</taxon>
        <taxon>Embryophyta</taxon>
        <taxon>Tracheophyta</taxon>
        <taxon>Spermatophyta</taxon>
        <taxon>Magnoliopsida</taxon>
        <taxon>Liliopsida</taxon>
        <taxon>Poales</taxon>
        <taxon>Poaceae</taxon>
        <taxon>PACMAD clade</taxon>
        <taxon>Chloridoideae</taxon>
        <taxon>Cynodonteae</taxon>
        <taxon>Eleusininae</taxon>
        <taxon>Eleusine</taxon>
    </lineage>
</organism>
<proteinExistence type="predicted"/>
<feature type="region of interest" description="Disordered" evidence="1">
    <location>
        <begin position="1"/>
        <end position="58"/>
    </location>
</feature>
<comment type="caution">
    <text evidence="2">The sequence shown here is derived from an EMBL/GenBank/DDBJ whole genome shotgun (WGS) entry which is preliminary data.</text>
</comment>
<evidence type="ECO:0000313" key="3">
    <source>
        <dbReference type="Proteomes" id="UP001054889"/>
    </source>
</evidence>
<sequence>MAARPTKLARFGPTMAQRTSGERAHDGERNTGGADQSSSPNVDNDERRRQRDSQRGQELEAVDGDVNFLNRELHRGAGFSSSNVVVMAGGGCRQRGHGRGTMAEGKSCNSSASTVKTEGERFKEMCMRVVNSGKQERADKALRRHQILRQCRRWSAVRSFRYSKIIHSSHKHCRNDLHQQLEEFSAHVFVAGFVRRCGVLAGRLRESSGRNGDLSLALREERARERVLRARGGKSGWAWRFWRRF</sequence>
<dbReference type="AlphaFoldDB" id="A0AAV5FCJ4"/>
<reference evidence="2" key="1">
    <citation type="journal article" date="2018" name="DNA Res.">
        <title>Multiple hybrid de novo genome assembly of finger millet, an orphan allotetraploid crop.</title>
        <authorList>
            <person name="Hatakeyama M."/>
            <person name="Aluri S."/>
            <person name="Balachadran M.T."/>
            <person name="Sivarajan S.R."/>
            <person name="Patrignani A."/>
            <person name="Gruter S."/>
            <person name="Poveda L."/>
            <person name="Shimizu-Inatsugi R."/>
            <person name="Baeten J."/>
            <person name="Francoijs K.J."/>
            <person name="Nataraja K.N."/>
            <person name="Reddy Y.A.N."/>
            <person name="Phadnis S."/>
            <person name="Ravikumar R.L."/>
            <person name="Schlapbach R."/>
            <person name="Sreeman S.M."/>
            <person name="Shimizu K.K."/>
        </authorList>
    </citation>
    <scope>NUCLEOTIDE SEQUENCE</scope>
</reference>
<feature type="compositionally biased region" description="Basic and acidic residues" evidence="1">
    <location>
        <begin position="44"/>
        <end position="58"/>
    </location>
</feature>
<feature type="compositionally biased region" description="Polar residues" evidence="1">
    <location>
        <begin position="33"/>
        <end position="42"/>
    </location>
</feature>
<reference evidence="2" key="2">
    <citation type="submission" date="2021-12" db="EMBL/GenBank/DDBJ databases">
        <title>Resequencing data analysis of finger millet.</title>
        <authorList>
            <person name="Hatakeyama M."/>
            <person name="Aluri S."/>
            <person name="Balachadran M.T."/>
            <person name="Sivarajan S.R."/>
            <person name="Poveda L."/>
            <person name="Shimizu-Inatsugi R."/>
            <person name="Schlapbach R."/>
            <person name="Sreeman S.M."/>
            <person name="Shimizu K.K."/>
        </authorList>
    </citation>
    <scope>NUCLEOTIDE SEQUENCE</scope>
</reference>